<reference evidence="2" key="2">
    <citation type="submission" date="2015-07" db="EMBL/GenBank/DDBJ databases">
        <authorList>
            <person name="Noorani M."/>
        </authorList>
    </citation>
    <scope>NUCLEOTIDE SEQUENCE</scope>
    <source>
        <strain evidence="2">CO275</strain>
    </source>
</reference>
<comment type="caution">
    <text evidence="2">The sequence shown here is derived from an EMBL/GenBank/DDBJ whole genome shotgun (WGS) entry which is preliminary data.</text>
</comment>
<dbReference type="PROSITE" id="PS51257">
    <property type="entry name" value="PROKAR_LIPOPROTEIN"/>
    <property type="match status" value="1"/>
</dbReference>
<name>A0A1L8ZCG3_BORBI</name>
<protein>
    <recommendedName>
        <fullName evidence="3">Lipoprotein</fullName>
    </recommendedName>
</protein>
<evidence type="ECO:0008006" key="3">
    <source>
        <dbReference type="Google" id="ProtNLM"/>
    </source>
</evidence>
<gene>
    <name evidence="2" type="ORF">ER70_02795</name>
</gene>
<sequence>MNNFMRIKNLILTAILLISSSCSTNKNIVVLTDNKTIPFYINQFNIENKLNFIIKFRNNIDLQTIEKENAQIIISKNIGNTNIANHFKSIKINYNPDYPILKHIFKQFNQKIIPLSFDIPILIYKNTHQIKKYINTKYLKEEYENFIKDGKFFISPYVSDNLFYVISQINNVGFSFEKNQLNYNENQILKMLEYFSSFLNTKQMDLQKDFFNKYGYLKLNKILLNKKSLLIAGLSDIASYNSLSEQEKSQIKFSYLINNNNEIVISNPNFIGILETSILTNKFINWILNKKTQISLIGLKNHSQSNMCFGFANGFTLYKELNLKIKHLIDGISPFIIDETQINSHSYVLSKKTIEKENLLINDWFFSKFNNLKKIKIKYVFPCNLQQLF</sequence>
<proteinExistence type="predicted"/>
<keyword evidence="1" id="KW-0732">Signal</keyword>
<organism evidence="2">
    <name type="scientific">Borrelia bissettiae</name>
    <name type="common">Borreliella bissettiae</name>
    <dbReference type="NCBI Taxonomy" id="64897"/>
    <lineage>
        <taxon>Bacteria</taxon>
        <taxon>Pseudomonadati</taxon>
        <taxon>Spirochaetota</taxon>
        <taxon>Spirochaetia</taxon>
        <taxon>Spirochaetales</taxon>
        <taxon>Borreliaceae</taxon>
        <taxon>Borreliella</taxon>
    </lineage>
</organism>
<dbReference type="OrthoDB" id="350255at2"/>
<dbReference type="AlphaFoldDB" id="A0A1L8ZCG3"/>
<reference evidence="2" key="1">
    <citation type="journal article" date="2015" name="Microbiology">
        <title>Similarities in murine infection and immune response to Borrelia bissettii and Borrelia burgdorferi sensu stricto.</title>
        <authorList>
            <person name="Leydet B.F.Jr."/>
            <person name="Liang F.T."/>
        </authorList>
    </citation>
    <scope>NUCLEOTIDE SEQUENCE [LARGE SCALE GENOMIC DNA]</scope>
    <source>
        <strain evidence="2">CO275</strain>
    </source>
</reference>
<feature type="chain" id="PRO_5012815252" description="Lipoprotein" evidence="1">
    <location>
        <begin position="25"/>
        <end position="389"/>
    </location>
</feature>
<feature type="signal peptide" evidence="1">
    <location>
        <begin position="1"/>
        <end position="24"/>
    </location>
</feature>
<accession>A0A1L8ZCG3</accession>
<evidence type="ECO:0000256" key="1">
    <source>
        <dbReference type="SAM" id="SignalP"/>
    </source>
</evidence>
<dbReference type="EMBL" id="JNBW01000131">
    <property type="protein sequence ID" value="OJH15425.1"/>
    <property type="molecule type" value="Genomic_DNA"/>
</dbReference>
<evidence type="ECO:0000313" key="2">
    <source>
        <dbReference type="EMBL" id="OJH15425.1"/>
    </source>
</evidence>